<dbReference type="EC" id="2.1.1.100" evidence="5"/>
<dbReference type="PANTHER" id="PTHR12714">
    <property type="entry name" value="PROTEIN-S ISOPRENYLCYSTEINE O-METHYLTRANSFERASE"/>
    <property type="match status" value="1"/>
</dbReference>
<dbReference type="Proteomes" id="UP000019103">
    <property type="component" value="Unassembled WGS sequence"/>
</dbReference>
<sequence>MDKNLNHTFIQNFKEYIDTNWNWSVEISLILKINNKFIHDQRIYTYIKLVLLWKRDINIKCIIDNMDEFIYTYEEHANEYEFTLLHSILNYNCKNITFQKEALASFNFKVCIYINVLFSNNFITNPSVAHIFLIRYVNSMPLFGNTGNDCSIVKDFKYVFKTSFTHKKKKKKKKKKKTLNPTNTHTHAQKMNVKKYMICSFLLYILVLYYEILIFLINKNVYEILEKKNVYKVCNSYIHAFLKYGFVLFYIIVSFLPQRNVYKKRSKLNYIFAKLLLLYFIFFFIHFVINLFNNFPLNLFYLIIISFHLSEFFLSFLHNKENANYYNFLVNPNSVYVYFFILTLFEYYLKIFFFVFLNVYQKYINNQKILHKVLLINYFFLRNYIEKDKICTYTYTNQILIGTSIKVQKNILPNLNTIQNVYEYDKNSNIIYNSFSSKKYLSKKSPYLLSRPYNQYTQKVKQKYKSLKFINTLTYTQIKEQTNNNQYRNVNNTKDNLIINYDNLNNEGQCIFNYTNLTNILEKYTGKKFYKNFDLNNSFLYEIISKHKHVFHTYDIPENYEKKYNHYRFLVLLSLFFCITGMFLRIMGIINCSKSFSFYVLSSYSLEKKYMKRKHNLIKKGIYKYMRHPCYTGWFYYSICKTYN</sequence>
<keyword evidence="2 5" id="KW-0812">Transmembrane</keyword>
<dbReference type="PANTHER" id="PTHR12714:SF9">
    <property type="entry name" value="PROTEIN-S-ISOPRENYLCYSTEINE O-METHYLTRANSFERASE"/>
    <property type="match status" value="1"/>
</dbReference>
<evidence type="ECO:0000313" key="7">
    <source>
        <dbReference type="Proteomes" id="UP000019103"/>
    </source>
</evidence>
<protein>
    <recommendedName>
        <fullName evidence="5">Protein-S-isoprenylcysteine O-methyltransferase</fullName>
        <ecNumber evidence="5">2.1.1.100</ecNumber>
    </recommendedName>
</protein>
<dbReference type="OrthoDB" id="422086at2759"/>
<reference evidence="6 7" key="2">
    <citation type="submission" date="2013-02" db="EMBL/GenBank/DDBJ databases">
        <title>The Genome Sequence of Plasmodium falciparum Palo Alto/Uganda.</title>
        <authorList>
            <consortium name="The Broad Institute Genome Sequencing Platform"/>
            <consortium name="The Broad Institute Genome Sequencing Center for Infectious Disease"/>
            <person name="Neafsey D."/>
            <person name="Cheeseman I."/>
            <person name="Volkman S."/>
            <person name="Adams J."/>
            <person name="Walker B."/>
            <person name="Young S.K."/>
            <person name="Zeng Q."/>
            <person name="Gargeya S."/>
            <person name="Fitzgerald M."/>
            <person name="Haas B."/>
            <person name="Abouelleil A."/>
            <person name="Alvarado L."/>
            <person name="Arachchi H.M."/>
            <person name="Berlin A.M."/>
            <person name="Chapman S.B."/>
            <person name="Dewar J."/>
            <person name="Goldberg J."/>
            <person name="Griggs A."/>
            <person name="Gujja S."/>
            <person name="Hansen M."/>
            <person name="Howarth C."/>
            <person name="Imamovic A."/>
            <person name="Larimer J."/>
            <person name="McCowan C."/>
            <person name="Murphy C."/>
            <person name="Neiman D."/>
            <person name="Pearson M."/>
            <person name="Priest M."/>
            <person name="Roberts A."/>
            <person name="Saif S."/>
            <person name="Shea T."/>
            <person name="Sisk P."/>
            <person name="Sykes S."/>
            <person name="Wortman J."/>
            <person name="Nusbaum C."/>
            <person name="Birren B."/>
        </authorList>
    </citation>
    <scope>NUCLEOTIDE SEQUENCE [LARGE SCALE GENOMIC DNA]</scope>
    <source>
        <strain evidence="6 7">Palo Alto/Uganda</strain>
    </source>
</reference>
<keyword evidence="3 5" id="KW-1133">Transmembrane helix</keyword>
<dbReference type="OMA" id="GLYKYMR"/>
<evidence type="ECO:0000256" key="2">
    <source>
        <dbReference type="ARBA" id="ARBA00022692"/>
    </source>
</evidence>
<evidence type="ECO:0000256" key="1">
    <source>
        <dbReference type="ARBA" id="ARBA00004141"/>
    </source>
</evidence>
<dbReference type="EMBL" id="KI927329">
    <property type="protein sequence ID" value="ETW56056.1"/>
    <property type="molecule type" value="Genomic_DNA"/>
</dbReference>
<keyword evidence="5" id="KW-0808">Transferase</keyword>
<reference evidence="6 7" key="1">
    <citation type="submission" date="2013-02" db="EMBL/GenBank/DDBJ databases">
        <title>The Genome Annotation of Plasmodium falciparum Palo Alto/Uganda.</title>
        <authorList>
            <consortium name="The Broad Institute Genome Sequencing Platform"/>
            <consortium name="The Broad Institute Genome Sequencing Center for Infectious Disease"/>
            <person name="Neafsey D."/>
            <person name="Hoffman S."/>
            <person name="Volkman S."/>
            <person name="Rosenthal P."/>
            <person name="Walker B."/>
            <person name="Young S.K."/>
            <person name="Zeng Q."/>
            <person name="Gargeya S."/>
            <person name="Fitzgerald M."/>
            <person name="Haas B."/>
            <person name="Abouelleil A."/>
            <person name="Allen A.W."/>
            <person name="Alvarado L."/>
            <person name="Arachchi H.M."/>
            <person name="Berlin A.M."/>
            <person name="Chapman S.B."/>
            <person name="Gainer-Dewar J."/>
            <person name="Goldberg J."/>
            <person name="Griggs A."/>
            <person name="Gujja S."/>
            <person name="Hansen M."/>
            <person name="Howarth C."/>
            <person name="Imamovic A."/>
            <person name="Ireland A."/>
            <person name="Larimer J."/>
            <person name="McCowan C."/>
            <person name="Murphy C."/>
            <person name="Pearson M."/>
            <person name="Poon T.W."/>
            <person name="Priest M."/>
            <person name="Roberts A."/>
            <person name="Saif S."/>
            <person name="Shea T."/>
            <person name="Sisk P."/>
            <person name="Sykes S."/>
            <person name="Wortman J."/>
            <person name="Nusbaum C."/>
            <person name="Birren B."/>
        </authorList>
    </citation>
    <scope>NUCLEOTIDE SEQUENCE [LARGE SCALE GENOMIC DNA]</scope>
    <source>
        <strain evidence="6 7">Palo Alto/Uganda</strain>
    </source>
</reference>
<dbReference type="Gene3D" id="1.20.120.1630">
    <property type="match status" value="1"/>
</dbReference>
<keyword evidence="5" id="KW-0256">Endoplasmic reticulum</keyword>
<feature type="transmembrane region" description="Helical" evidence="5">
    <location>
        <begin position="268"/>
        <end position="289"/>
    </location>
</feature>
<dbReference type="GO" id="GO:0032259">
    <property type="term" value="P:methylation"/>
    <property type="evidence" value="ECO:0007669"/>
    <property type="project" value="UniProtKB-KW"/>
</dbReference>
<comment type="subcellular location">
    <subcellularLocation>
        <location evidence="5">Endoplasmic reticulum membrane</location>
        <topology evidence="5">Multi-pass membrane protein</topology>
    </subcellularLocation>
    <subcellularLocation>
        <location evidence="1">Membrane</location>
        <topology evidence="1">Multi-pass membrane protein</topology>
    </subcellularLocation>
</comment>
<dbReference type="Pfam" id="PF04140">
    <property type="entry name" value="ICMT"/>
    <property type="match status" value="1"/>
</dbReference>
<dbReference type="GO" id="GO:0004671">
    <property type="term" value="F:protein C-terminal S-isoprenylcysteine carboxyl O-methyltransferase activity"/>
    <property type="evidence" value="ECO:0007669"/>
    <property type="project" value="UniProtKB-EC"/>
</dbReference>
<feature type="transmembrane region" description="Helical" evidence="5">
    <location>
        <begin position="237"/>
        <end position="256"/>
    </location>
</feature>
<feature type="transmembrane region" description="Helical" evidence="5">
    <location>
        <begin position="569"/>
        <end position="590"/>
    </location>
</feature>
<accession>W4J360</accession>
<dbReference type="GO" id="GO:0005789">
    <property type="term" value="C:endoplasmic reticulum membrane"/>
    <property type="evidence" value="ECO:0007669"/>
    <property type="project" value="UniProtKB-SubCell"/>
</dbReference>
<keyword evidence="5" id="KW-0949">S-adenosyl-L-methionine</keyword>
<proteinExistence type="inferred from homology"/>
<comment type="similarity">
    <text evidence="5">Belongs to the class VI-like SAM-binding methyltransferase superfamily. Isoprenylcysteine carboxyl methyltransferase family.</text>
</comment>
<feature type="transmembrane region" description="Helical" evidence="5">
    <location>
        <begin position="335"/>
        <end position="357"/>
    </location>
</feature>
<evidence type="ECO:0000256" key="3">
    <source>
        <dbReference type="ARBA" id="ARBA00022989"/>
    </source>
</evidence>
<keyword evidence="4 5" id="KW-0472">Membrane</keyword>
<evidence type="ECO:0000256" key="4">
    <source>
        <dbReference type="ARBA" id="ARBA00023136"/>
    </source>
</evidence>
<keyword evidence="5" id="KW-0489">Methyltransferase</keyword>
<evidence type="ECO:0000313" key="6">
    <source>
        <dbReference type="EMBL" id="ETW56056.1"/>
    </source>
</evidence>
<organism evidence="6 7">
    <name type="scientific">Plasmodium falciparum (isolate Palo Alto / Uganda)</name>
    <dbReference type="NCBI Taxonomy" id="57270"/>
    <lineage>
        <taxon>Eukaryota</taxon>
        <taxon>Sar</taxon>
        <taxon>Alveolata</taxon>
        <taxon>Apicomplexa</taxon>
        <taxon>Aconoidasida</taxon>
        <taxon>Haemosporida</taxon>
        <taxon>Plasmodiidae</taxon>
        <taxon>Plasmodium</taxon>
        <taxon>Plasmodium (Laverania)</taxon>
    </lineage>
</organism>
<gene>
    <name evidence="6" type="ORF">PFUGPA_02100</name>
</gene>
<name>W4J360_PLAFP</name>
<dbReference type="AlphaFoldDB" id="W4J360"/>
<dbReference type="InterPro" id="IPR007269">
    <property type="entry name" value="ICMT_MeTrfase"/>
</dbReference>
<comment type="catalytic activity">
    <reaction evidence="5">
        <text>[protein]-C-terminal S-[(2E,6E)-farnesyl]-L-cysteine + S-adenosyl-L-methionine = [protein]-C-terminal S-[(2E,6E)-farnesyl]-L-cysteine methyl ester + S-adenosyl-L-homocysteine</text>
        <dbReference type="Rhea" id="RHEA:21672"/>
        <dbReference type="Rhea" id="RHEA-COMP:12125"/>
        <dbReference type="Rhea" id="RHEA-COMP:12126"/>
        <dbReference type="ChEBI" id="CHEBI:57856"/>
        <dbReference type="ChEBI" id="CHEBI:59789"/>
        <dbReference type="ChEBI" id="CHEBI:90510"/>
        <dbReference type="ChEBI" id="CHEBI:90511"/>
        <dbReference type="EC" id="2.1.1.100"/>
    </reaction>
</comment>
<feature type="transmembrane region" description="Helical" evidence="5">
    <location>
        <begin position="196"/>
        <end position="217"/>
    </location>
</feature>
<evidence type="ECO:0000256" key="5">
    <source>
        <dbReference type="RuleBase" id="RU362022"/>
    </source>
</evidence>